<organism evidence="1 2">
    <name type="scientific">Arabis alpina</name>
    <name type="common">Alpine rock-cress</name>
    <dbReference type="NCBI Taxonomy" id="50452"/>
    <lineage>
        <taxon>Eukaryota</taxon>
        <taxon>Viridiplantae</taxon>
        <taxon>Streptophyta</taxon>
        <taxon>Embryophyta</taxon>
        <taxon>Tracheophyta</taxon>
        <taxon>Spermatophyta</taxon>
        <taxon>Magnoliopsida</taxon>
        <taxon>eudicotyledons</taxon>
        <taxon>Gunneridae</taxon>
        <taxon>Pentapetalae</taxon>
        <taxon>rosids</taxon>
        <taxon>malvids</taxon>
        <taxon>Brassicales</taxon>
        <taxon>Brassicaceae</taxon>
        <taxon>Arabideae</taxon>
        <taxon>Arabis</taxon>
    </lineage>
</organism>
<dbReference type="eggNOG" id="ENOG502QQS5">
    <property type="taxonomic scope" value="Eukaryota"/>
</dbReference>
<dbReference type="OMA" id="FAINMIN"/>
<dbReference type="EMBL" id="CM002874">
    <property type="protein sequence ID" value="KFK32414.1"/>
    <property type="molecule type" value="Genomic_DNA"/>
</dbReference>
<dbReference type="AlphaFoldDB" id="A0A087GRB2"/>
<evidence type="ECO:0000313" key="1">
    <source>
        <dbReference type="EMBL" id="KFK32414.1"/>
    </source>
</evidence>
<protein>
    <submittedName>
        <fullName evidence="1">Uncharacterized protein</fullName>
    </submittedName>
</protein>
<keyword evidence="2" id="KW-1185">Reference proteome</keyword>
<proteinExistence type="predicted"/>
<gene>
    <name evidence="1" type="ordered locus">AALP_Aa6g239100</name>
</gene>
<name>A0A087GRB2_ARAAL</name>
<dbReference type="PANTHER" id="PTHR33566">
    <property type="entry name" value="EN/SPM-LIKE TRANSPOSON-RELATED"/>
    <property type="match status" value="1"/>
</dbReference>
<dbReference type="Gramene" id="KFK32414">
    <property type="protein sequence ID" value="KFK32414"/>
    <property type="gene ID" value="AALP_AA6G239100"/>
</dbReference>
<evidence type="ECO:0000313" key="2">
    <source>
        <dbReference type="Proteomes" id="UP000029120"/>
    </source>
</evidence>
<accession>A0A087GRB2</accession>
<dbReference type="PANTHER" id="PTHR33566:SF1">
    <property type="entry name" value="EN_SPM-LIKE TRANSPOSON-RELATED"/>
    <property type="match status" value="1"/>
</dbReference>
<reference evidence="2" key="1">
    <citation type="journal article" date="2015" name="Nat. Plants">
        <title>Genome expansion of Arabis alpina linked with retrotransposition and reduced symmetric DNA methylation.</title>
        <authorList>
            <person name="Willing E.M."/>
            <person name="Rawat V."/>
            <person name="Mandakova T."/>
            <person name="Maumus F."/>
            <person name="James G.V."/>
            <person name="Nordstroem K.J."/>
            <person name="Becker C."/>
            <person name="Warthmann N."/>
            <person name="Chica C."/>
            <person name="Szarzynska B."/>
            <person name="Zytnicki M."/>
            <person name="Albani M.C."/>
            <person name="Kiefer C."/>
            <person name="Bergonzi S."/>
            <person name="Castaings L."/>
            <person name="Mateos J.L."/>
            <person name="Berns M.C."/>
            <person name="Bujdoso N."/>
            <person name="Piofczyk T."/>
            <person name="de Lorenzo L."/>
            <person name="Barrero-Sicilia C."/>
            <person name="Mateos I."/>
            <person name="Piednoel M."/>
            <person name="Hagmann J."/>
            <person name="Chen-Min-Tao R."/>
            <person name="Iglesias-Fernandez R."/>
            <person name="Schuster S.C."/>
            <person name="Alonso-Blanco C."/>
            <person name="Roudier F."/>
            <person name="Carbonero P."/>
            <person name="Paz-Ares J."/>
            <person name="Davis S.J."/>
            <person name="Pecinka A."/>
            <person name="Quesneville H."/>
            <person name="Colot V."/>
            <person name="Lysak M.A."/>
            <person name="Weigel D."/>
            <person name="Coupland G."/>
            <person name="Schneeberger K."/>
        </authorList>
    </citation>
    <scope>NUCLEOTIDE SEQUENCE [LARGE SCALE GENOMIC DNA]</scope>
    <source>
        <strain evidence="2">cv. Pajares</strain>
    </source>
</reference>
<dbReference type="Proteomes" id="UP000029120">
    <property type="component" value="Chromosome 6"/>
</dbReference>
<sequence length="224" mass="25447">MMELTEEKHHDTASSFFCCMCKKALPPWSLIMTYNGVFGLVALIGSVSSTSLNRELSEYLGEDTMLALVCKSSRFEPNSVEYLRLQSKTAMLGTSITNPFHVLSLDGYMPRVNGRIENDPQRKLAMDDPKLPDGGPIPGFKGYAVNMIDFHEEELFIQTVSGYGLRETLIYGLFEIYMFMIPKNMLNQLFHLLRVLEQSLWMALSGRKTYIYTPSAANWKSISR</sequence>
<dbReference type="OrthoDB" id="1108494at2759"/>